<keyword evidence="11" id="KW-1185">Reference proteome</keyword>
<sequence length="619" mass="70941">MSEKVNNSGSNDKGVEVQQRKSKMKLTKTNRPRRGNRGFTRAPGREKSRGTDDGRSGRITGLGEDEDDLESRIQNELHNGSLKFKGKKAQISINHLLDFPTSEPQRYERASSAPSFRRRKQETADIHMNLHGDAFVNVNYRFLVDDRYEYQEQRVDPNVPLPAERIRRVLIPKGQLCPICLTEDLIAPRMVTCGHVFCLTCLLQFFEAEPTPVKKPAESMQYVKKSKFKECPLCSSNIRRGNYRPVLLVDTFESAERPAVGKKVQLKLLCRPHGSVFALPVDMHVDPDSIGPFPPASIPELSPYAKIRKCSVDYAIRLYKDDIDSINFQYEVDKAIYNDDGSFVFKAIENINKEIQDCKDQKSQLPLPDLESLSISSGKLDSYSDSNAYFYYQTAFNSSTKFFLSKLDISVLKTAFQNYSNFPQVLEATVENVHYGTVVTESSIQKHKYFSHLPLGTDIAFIDLDWRNNELLPTHAFEKHSAELSQRRRQQKMRRAREDKQRERYQAELERNQVEFYQRENGNYIEPSLVIQSNISVSLQDKDLSISEPESGSSQRTLLQSTVWGTKIRVPEEPPTEEDLAFEQMLLEMQQQSAQKNKSKKKNKQNLLQMLSTNHGRGA</sequence>
<dbReference type="OrthoDB" id="302966at2759"/>
<dbReference type="InterPro" id="IPR027370">
    <property type="entry name" value="Znf-RING_euk"/>
</dbReference>
<dbReference type="PROSITE" id="PS00518">
    <property type="entry name" value="ZF_RING_1"/>
    <property type="match status" value="1"/>
</dbReference>
<dbReference type="RefSeq" id="XP_017986887.1">
    <property type="nucleotide sequence ID" value="XM_018131225.1"/>
</dbReference>
<dbReference type="GO" id="GO:0005737">
    <property type="term" value="C:cytoplasm"/>
    <property type="evidence" value="ECO:0007669"/>
    <property type="project" value="UniProtKB-SubCell"/>
</dbReference>
<comment type="subcellular location">
    <subcellularLocation>
        <location evidence="1">Cytoplasm</location>
    </subcellularLocation>
</comment>
<feature type="compositionally biased region" description="Polar residues" evidence="8">
    <location>
        <begin position="1"/>
        <end position="11"/>
    </location>
</feature>
<evidence type="ECO:0000313" key="10">
    <source>
        <dbReference type="EMBL" id="AMD19891.1"/>
    </source>
</evidence>
<dbReference type="Gene3D" id="3.30.40.10">
    <property type="entry name" value="Zinc/RING finger domain, C3HC4 (zinc finger)"/>
    <property type="match status" value="1"/>
</dbReference>
<evidence type="ECO:0000256" key="2">
    <source>
        <dbReference type="ARBA" id="ARBA00022490"/>
    </source>
</evidence>
<feature type="region of interest" description="Disordered" evidence="8">
    <location>
        <begin position="589"/>
        <end position="619"/>
    </location>
</feature>
<dbReference type="GeneID" id="28723117"/>
<dbReference type="PANTHER" id="PTHR12983">
    <property type="entry name" value="RING FINGER 10 FAMILY MEMBER"/>
    <property type="match status" value="1"/>
</dbReference>
<feature type="compositionally biased region" description="Basic and acidic residues" evidence="8">
    <location>
        <begin position="43"/>
        <end position="56"/>
    </location>
</feature>
<dbReference type="Proteomes" id="UP000243052">
    <property type="component" value="Chromosome iii"/>
</dbReference>
<name>A0A109UYK2_9SACH</name>
<evidence type="ECO:0000256" key="7">
    <source>
        <dbReference type="SAM" id="Coils"/>
    </source>
</evidence>
<feature type="coiled-coil region" evidence="7">
    <location>
        <begin position="488"/>
        <end position="515"/>
    </location>
</feature>
<protein>
    <submittedName>
        <fullName evidence="10">HCL260Cp</fullName>
    </submittedName>
</protein>
<dbReference type="SMART" id="SM00184">
    <property type="entry name" value="RING"/>
    <property type="match status" value="1"/>
</dbReference>
<dbReference type="InterPro" id="IPR013083">
    <property type="entry name" value="Znf_RING/FYVE/PHD"/>
</dbReference>
<evidence type="ECO:0000256" key="5">
    <source>
        <dbReference type="ARBA" id="ARBA00022833"/>
    </source>
</evidence>
<feature type="domain" description="RING-type" evidence="9">
    <location>
        <begin position="177"/>
        <end position="235"/>
    </location>
</feature>
<reference evidence="10 11" key="1">
    <citation type="submission" date="2016-01" db="EMBL/GenBank/DDBJ databases">
        <title>Genome sequence of the yeast Holleya sinecauda.</title>
        <authorList>
            <person name="Dietrich F.S."/>
        </authorList>
    </citation>
    <scope>NUCLEOTIDE SEQUENCE [LARGE SCALE GENOMIC DNA]</scope>
    <source>
        <strain evidence="10 11">ATCC 58844</strain>
    </source>
</reference>
<dbReference type="EMBL" id="CP014243">
    <property type="protein sequence ID" value="AMD19891.1"/>
    <property type="molecule type" value="Genomic_DNA"/>
</dbReference>
<dbReference type="PANTHER" id="PTHR12983:SF9">
    <property type="entry name" value="E3 UBIQUITIN-PROTEIN LIGASE RNF10"/>
    <property type="match status" value="1"/>
</dbReference>
<dbReference type="InterPro" id="IPR001841">
    <property type="entry name" value="Znf_RING"/>
</dbReference>
<keyword evidence="7" id="KW-0175">Coiled coil</keyword>
<keyword evidence="4 6" id="KW-0863">Zinc-finger</keyword>
<evidence type="ECO:0000256" key="6">
    <source>
        <dbReference type="PROSITE-ProRule" id="PRU00175"/>
    </source>
</evidence>
<evidence type="ECO:0000256" key="1">
    <source>
        <dbReference type="ARBA" id="ARBA00004496"/>
    </source>
</evidence>
<feature type="compositionally biased region" description="Basic residues" evidence="8">
    <location>
        <begin position="20"/>
        <end position="36"/>
    </location>
</feature>
<gene>
    <name evidence="10" type="ORF">AW171_hschr31753</name>
</gene>
<evidence type="ECO:0000313" key="11">
    <source>
        <dbReference type="Proteomes" id="UP000243052"/>
    </source>
</evidence>
<evidence type="ECO:0000256" key="3">
    <source>
        <dbReference type="ARBA" id="ARBA00022723"/>
    </source>
</evidence>
<feature type="region of interest" description="Disordered" evidence="8">
    <location>
        <begin position="1"/>
        <end position="68"/>
    </location>
</feature>
<dbReference type="AlphaFoldDB" id="A0A109UYK2"/>
<keyword evidence="5" id="KW-0862">Zinc</keyword>
<keyword evidence="2" id="KW-0963">Cytoplasm</keyword>
<dbReference type="GO" id="GO:0000976">
    <property type="term" value="F:transcription cis-regulatory region binding"/>
    <property type="evidence" value="ECO:0007669"/>
    <property type="project" value="TreeGrafter"/>
</dbReference>
<dbReference type="InterPro" id="IPR017907">
    <property type="entry name" value="Znf_RING_CS"/>
</dbReference>
<keyword evidence="3" id="KW-0479">Metal-binding</keyword>
<evidence type="ECO:0000259" key="9">
    <source>
        <dbReference type="PROSITE" id="PS50089"/>
    </source>
</evidence>
<organism evidence="10 11">
    <name type="scientific">Eremothecium sinecaudum</name>
    <dbReference type="NCBI Taxonomy" id="45286"/>
    <lineage>
        <taxon>Eukaryota</taxon>
        <taxon>Fungi</taxon>
        <taxon>Dikarya</taxon>
        <taxon>Ascomycota</taxon>
        <taxon>Saccharomycotina</taxon>
        <taxon>Saccharomycetes</taxon>
        <taxon>Saccharomycetales</taxon>
        <taxon>Saccharomycetaceae</taxon>
        <taxon>Eremothecium</taxon>
    </lineage>
</organism>
<dbReference type="GO" id="GO:0008270">
    <property type="term" value="F:zinc ion binding"/>
    <property type="evidence" value="ECO:0007669"/>
    <property type="project" value="UniProtKB-KW"/>
</dbReference>
<dbReference type="GO" id="GO:0045944">
    <property type="term" value="P:positive regulation of transcription by RNA polymerase II"/>
    <property type="evidence" value="ECO:0007669"/>
    <property type="project" value="TreeGrafter"/>
</dbReference>
<proteinExistence type="predicted"/>
<dbReference type="PROSITE" id="PS50089">
    <property type="entry name" value="ZF_RING_2"/>
    <property type="match status" value="1"/>
</dbReference>
<accession>A0A109UYK2</accession>
<dbReference type="InterPro" id="IPR039739">
    <property type="entry name" value="MAG2/RNF10"/>
</dbReference>
<evidence type="ECO:0000256" key="4">
    <source>
        <dbReference type="ARBA" id="ARBA00022771"/>
    </source>
</evidence>
<evidence type="ECO:0000256" key="8">
    <source>
        <dbReference type="SAM" id="MobiDB-lite"/>
    </source>
</evidence>
<dbReference type="SUPFAM" id="SSF57850">
    <property type="entry name" value="RING/U-box"/>
    <property type="match status" value="1"/>
</dbReference>
<dbReference type="Pfam" id="PF13445">
    <property type="entry name" value="zf-RING_UBOX"/>
    <property type="match status" value="1"/>
</dbReference>